<dbReference type="CDD" id="cd02947">
    <property type="entry name" value="TRX_family"/>
    <property type="match status" value="1"/>
</dbReference>
<evidence type="ECO:0000259" key="6">
    <source>
        <dbReference type="PROSITE" id="PS51396"/>
    </source>
</evidence>
<evidence type="ECO:0000256" key="3">
    <source>
        <dbReference type="ARBA" id="ARBA00022801"/>
    </source>
</evidence>
<dbReference type="GO" id="GO:0006508">
    <property type="term" value="P:proteolysis"/>
    <property type="evidence" value="ECO:0007669"/>
    <property type="project" value="UniProtKB-KW"/>
</dbReference>
<accession>A0A1Y2ARI9</accession>
<organism evidence="8 9">
    <name type="scientific">Naematelia encephala</name>
    <dbReference type="NCBI Taxonomy" id="71784"/>
    <lineage>
        <taxon>Eukaryota</taxon>
        <taxon>Fungi</taxon>
        <taxon>Dikarya</taxon>
        <taxon>Basidiomycota</taxon>
        <taxon>Agaricomycotina</taxon>
        <taxon>Tremellomycetes</taxon>
        <taxon>Tremellales</taxon>
        <taxon>Naemateliaceae</taxon>
        <taxon>Naematelia</taxon>
    </lineage>
</organism>
<dbReference type="Pfam" id="PF05903">
    <property type="entry name" value="Peptidase_C97"/>
    <property type="match status" value="1"/>
</dbReference>
<evidence type="ECO:0000256" key="4">
    <source>
        <dbReference type="SAM" id="MobiDB-lite"/>
    </source>
</evidence>
<dbReference type="STRING" id="71784.A0A1Y2ARI9"/>
<dbReference type="InterPro" id="IPR013535">
    <property type="entry name" value="PUL_dom"/>
</dbReference>
<dbReference type="SUPFAM" id="SSF48371">
    <property type="entry name" value="ARM repeat"/>
    <property type="match status" value="1"/>
</dbReference>
<keyword evidence="9" id="KW-1185">Reference proteome</keyword>
<dbReference type="PANTHER" id="PTHR12378:SF7">
    <property type="entry name" value="DESUMOYLATING ISOPEPTIDASE 1"/>
    <property type="match status" value="1"/>
</dbReference>
<gene>
    <name evidence="8" type="ORF">BCR39DRAFT_545015</name>
</gene>
<dbReference type="Pfam" id="PF08324">
    <property type="entry name" value="PUL"/>
    <property type="match status" value="1"/>
</dbReference>
<dbReference type="Pfam" id="PF00085">
    <property type="entry name" value="Thioredoxin"/>
    <property type="match status" value="1"/>
</dbReference>
<dbReference type="PROSITE" id="PS51396">
    <property type="entry name" value="PUL"/>
    <property type="match status" value="1"/>
</dbReference>
<keyword evidence="2" id="KW-0645">Protease</keyword>
<dbReference type="EMBL" id="MCFC01000060">
    <property type="protein sequence ID" value="ORY25189.1"/>
    <property type="molecule type" value="Genomic_DNA"/>
</dbReference>
<protein>
    <submittedName>
        <fullName evidence="8">PPPDE putative peptidase domain-domain-containing protein</fullName>
    </submittedName>
</protein>
<proteinExistence type="inferred from homology"/>
<sequence length="620" mass="66642">MSKVELYVYDLSRGMAKSMSLMLTGKQIDGIWHTSVVAYGREVFFGQGIMEAKPGATHHGAPLYKIDMGETSIDEETFQEYLTSLQELYTPAAYHLIEFNCNHFTADVVGFLTGREIPNWISGLPAEFLSTPFGQAMRPQIDAMFRRTSPNEHSATANAPAAAAFPTPPPSGSSTPGGALLNSVVGAATAQAGTSSQSQAEVSPLALVSSTANFTSIIRDHPAVVVNFTNTPTCPPCRTIKPVYEAIAAEHASAYGARGVRFVEVELGIGEGRDIASQFGVSATPTFIFFRNGKKVDEMKGADKRGLEARVEAFLEETWPRHSHRKVYLAACEAIPLKAITSSNIPAYPALVGKLETFGASKEHVALLKDRVVPVLEGKAELSESVMQTWVEATEALLGNLKPEQTFPVIDLWRVGLLQPRVSSFLATQLSPTTSHPITPLPSILSLGATTLSSQSTSTPKPFLLTLLRLLTNVLAPLPLANVVLSTPPPELLTIVVDSLLHPDVGVRSAAAGVALNMAMWRHRVAKSLGSAPEDADSEEWSTEIVSAVLEAIAREDDEDVAHRLLAALGLTIWLSPGYTDSVQPLLEVLSAKSTIEGKIKGWKKAEVKKLAIEIASKMC</sequence>
<dbReference type="Proteomes" id="UP000193986">
    <property type="component" value="Unassembled WGS sequence"/>
</dbReference>
<dbReference type="InterPro" id="IPR036249">
    <property type="entry name" value="Thioredoxin-like_sf"/>
</dbReference>
<evidence type="ECO:0000313" key="9">
    <source>
        <dbReference type="Proteomes" id="UP000193986"/>
    </source>
</evidence>
<evidence type="ECO:0000259" key="7">
    <source>
        <dbReference type="PROSITE" id="PS51858"/>
    </source>
</evidence>
<dbReference type="GO" id="GO:0070646">
    <property type="term" value="P:protein modification by small protein removal"/>
    <property type="evidence" value="ECO:0007669"/>
    <property type="project" value="TreeGrafter"/>
</dbReference>
<dbReference type="SMART" id="SM01179">
    <property type="entry name" value="DUF862"/>
    <property type="match status" value="1"/>
</dbReference>
<dbReference type="InterPro" id="IPR016024">
    <property type="entry name" value="ARM-type_fold"/>
</dbReference>
<evidence type="ECO:0000256" key="2">
    <source>
        <dbReference type="ARBA" id="ARBA00022670"/>
    </source>
</evidence>
<dbReference type="GO" id="GO:0008233">
    <property type="term" value="F:peptidase activity"/>
    <property type="evidence" value="ECO:0007669"/>
    <property type="project" value="UniProtKB-KW"/>
</dbReference>
<feature type="domain" description="Thioredoxin" evidence="5">
    <location>
        <begin position="153"/>
        <end position="316"/>
    </location>
</feature>
<evidence type="ECO:0000313" key="8">
    <source>
        <dbReference type="EMBL" id="ORY25189.1"/>
    </source>
</evidence>
<evidence type="ECO:0000256" key="1">
    <source>
        <dbReference type="ARBA" id="ARBA00008140"/>
    </source>
</evidence>
<dbReference type="InterPro" id="IPR013766">
    <property type="entry name" value="Thioredoxin_domain"/>
</dbReference>
<name>A0A1Y2ARI9_9TREE</name>
<dbReference type="PROSITE" id="PS51858">
    <property type="entry name" value="PPPDE"/>
    <property type="match status" value="1"/>
</dbReference>
<dbReference type="InParanoid" id="A0A1Y2ARI9"/>
<dbReference type="PANTHER" id="PTHR12378">
    <property type="entry name" value="DESUMOYLATING ISOPEPTIDASE"/>
    <property type="match status" value="1"/>
</dbReference>
<feature type="region of interest" description="Disordered" evidence="4">
    <location>
        <begin position="149"/>
        <end position="179"/>
    </location>
</feature>
<dbReference type="Gene3D" id="1.25.10.10">
    <property type="entry name" value="Leucine-rich Repeat Variant"/>
    <property type="match status" value="1"/>
</dbReference>
<dbReference type="OrthoDB" id="21221at2759"/>
<reference evidence="8 9" key="1">
    <citation type="submission" date="2016-07" db="EMBL/GenBank/DDBJ databases">
        <title>Pervasive Adenine N6-methylation of Active Genes in Fungi.</title>
        <authorList>
            <consortium name="DOE Joint Genome Institute"/>
            <person name="Mondo S.J."/>
            <person name="Dannebaum R.O."/>
            <person name="Kuo R.C."/>
            <person name="Labutti K."/>
            <person name="Haridas S."/>
            <person name="Kuo A."/>
            <person name="Salamov A."/>
            <person name="Ahrendt S.R."/>
            <person name="Lipzen A."/>
            <person name="Sullivan W."/>
            <person name="Andreopoulos W.B."/>
            <person name="Clum A."/>
            <person name="Lindquist E."/>
            <person name="Daum C."/>
            <person name="Ramamoorthy G.K."/>
            <person name="Gryganskyi A."/>
            <person name="Culley D."/>
            <person name="Magnuson J.K."/>
            <person name="James T.Y."/>
            <person name="O'Malley M.A."/>
            <person name="Stajich J.E."/>
            <person name="Spatafora J.W."/>
            <person name="Visel A."/>
            <person name="Grigoriev I.V."/>
        </authorList>
    </citation>
    <scope>NUCLEOTIDE SEQUENCE [LARGE SCALE GENOMIC DNA]</scope>
    <source>
        <strain evidence="8 9">68-887.2</strain>
    </source>
</reference>
<feature type="domain" description="PPPDE" evidence="7">
    <location>
        <begin position="2"/>
        <end position="142"/>
    </location>
</feature>
<comment type="similarity">
    <text evidence="1">Belongs to the DeSI family.</text>
</comment>
<feature type="domain" description="PUL" evidence="6">
    <location>
        <begin position="333"/>
        <end position="618"/>
    </location>
</feature>
<dbReference type="Gene3D" id="3.90.1720.30">
    <property type="entry name" value="PPPDE domains"/>
    <property type="match status" value="1"/>
</dbReference>
<dbReference type="PROSITE" id="PS51352">
    <property type="entry name" value="THIOREDOXIN_2"/>
    <property type="match status" value="1"/>
</dbReference>
<dbReference type="Gene3D" id="3.40.30.10">
    <property type="entry name" value="Glutaredoxin"/>
    <property type="match status" value="1"/>
</dbReference>
<dbReference type="InterPro" id="IPR008580">
    <property type="entry name" value="PPPDE_dom"/>
</dbReference>
<dbReference type="InterPro" id="IPR011989">
    <property type="entry name" value="ARM-like"/>
</dbReference>
<feature type="compositionally biased region" description="Low complexity" evidence="4">
    <location>
        <begin position="154"/>
        <end position="165"/>
    </location>
</feature>
<comment type="caution">
    <text evidence="8">The sequence shown here is derived from an EMBL/GenBank/DDBJ whole genome shotgun (WGS) entry which is preliminary data.</text>
</comment>
<dbReference type="SUPFAM" id="SSF52833">
    <property type="entry name" value="Thioredoxin-like"/>
    <property type="match status" value="1"/>
</dbReference>
<dbReference type="InterPro" id="IPR042266">
    <property type="entry name" value="PPPDE_sf"/>
</dbReference>
<keyword evidence="3" id="KW-0378">Hydrolase</keyword>
<dbReference type="AlphaFoldDB" id="A0A1Y2ARI9"/>
<evidence type="ECO:0000259" key="5">
    <source>
        <dbReference type="PROSITE" id="PS51352"/>
    </source>
</evidence>